<feature type="transmembrane region" description="Helical" evidence="1">
    <location>
        <begin position="12"/>
        <end position="34"/>
    </location>
</feature>
<keyword evidence="1" id="KW-0472">Membrane</keyword>
<dbReference type="AlphaFoldDB" id="A0A0A8XVX8"/>
<keyword evidence="1" id="KW-0812">Transmembrane</keyword>
<keyword evidence="1" id="KW-1133">Transmembrane helix</keyword>
<name>A0A0A8XVX8_ARUDO</name>
<sequence length="68" mass="7987">MQFEFHRIPNEYIWCKMLCNFFSIFIAVIGLHLVSFVTSCSHFSVLSKSNTRINPFTMDIGLHDFNQL</sequence>
<proteinExistence type="predicted"/>
<reference evidence="2" key="2">
    <citation type="journal article" date="2015" name="Data Brief">
        <title>Shoot transcriptome of the giant reed, Arundo donax.</title>
        <authorList>
            <person name="Barrero R.A."/>
            <person name="Guerrero F.D."/>
            <person name="Moolhuijzen P."/>
            <person name="Goolsby J.A."/>
            <person name="Tidwell J."/>
            <person name="Bellgard S.E."/>
            <person name="Bellgard M.I."/>
        </authorList>
    </citation>
    <scope>NUCLEOTIDE SEQUENCE</scope>
    <source>
        <tissue evidence="2">Shoot tissue taken approximately 20 cm above the soil surface</tissue>
    </source>
</reference>
<accession>A0A0A8XVX8</accession>
<evidence type="ECO:0000256" key="1">
    <source>
        <dbReference type="SAM" id="Phobius"/>
    </source>
</evidence>
<evidence type="ECO:0000313" key="2">
    <source>
        <dbReference type="EMBL" id="JAD16918.1"/>
    </source>
</evidence>
<dbReference type="EMBL" id="GBRH01280977">
    <property type="protein sequence ID" value="JAD16918.1"/>
    <property type="molecule type" value="Transcribed_RNA"/>
</dbReference>
<reference evidence="2" key="1">
    <citation type="submission" date="2014-09" db="EMBL/GenBank/DDBJ databases">
        <authorList>
            <person name="Magalhaes I.L.F."/>
            <person name="Oliveira U."/>
            <person name="Santos F.R."/>
            <person name="Vidigal T.H.D.A."/>
            <person name="Brescovit A.D."/>
            <person name="Santos A.J."/>
        </authorList>
    </citation>
    <scope>NUCLEOTIDE SEQUENCE</scope>
    <source>
        <tissue evidence="2">Shoot tissue taken approximately 20 cm above the soil surface</tissue>
    </source>
</reference>
<organism evidence="2">
    <name type="scientific">Arundo donax</name>
    <name type="common">Giant reed</name>
    <name type="synonym">Donax arundinaceus</name>
    <dbReference type="NCBI Taxonomy" id="35708"/>
    <lineage>
        <taxon>Eukaryota</taxon>
        <taxon>Viridiplantae</taxon>
        <taxon>Streptophyta</taxon>
        <taxon>Embryophyta</taxon>
        <taxon>Tracheophyta</taxon>
        <taxon>Spermatophyta</taxon>
        <taxon>Magnoliopsida</taxon>
        <taxon>Liliopsida</taxon>
        <taxon>Poales</taxon>
        <taxon>Poaceae</taxon>
        <taxon>PACMAD clade</taxon>
        <taxon>Arundinoideae</taxon>
        <taxon>Arundineae</taxon>
        <taxon>Arundo</taxon>
    </lineage>
</organism>
<protein>
    <submittedName>
        <fullName evidence="2">Uncharacterized protein</fullName>
    </submittedName>
</protein>